<keyword evidence="9" id="KW-0493">Microtubule</keyword>
<dbReference type="EMBL" id="JAGKQM010000001">
    <property type="protein sequence ID" value="KAH0943870.1"/>
    <property type="molecule type" value="Genomic_DNA"/>
</dbReference>
<feature type="region of interest" description="Disordered" evidence="11">
    <location>
        <begin position="860"/>
        <end position="896"/>
    </location>
</feature>
<dbReference type="PRINTS" id="PR00380">
    <property type="entry name" value="KINESINHEAVY"/>
</dbReference>
<evidence type="ECO:0000256" key="4">
    <source>
        <dbReference type="ARBA" id="ARBA00022525"/>
    </source>
</evidence>
<accession>A0ABQ8ETA8</accession>
<feature type="compositionally biased region" description="Basic and acidic residues" evidence="11">
    <location>
        <begin position="912"/>
        <end position="930"/>
    </location>
</feature>
<feature type="transmembrane region" description="Helical" evidence="12">
    <location>
        <begin position="32"/>
        <end position="48"/>
    </location>
</feature>
<feature type="domain" description="Kinesin motor" evidence="13">
    <location>
        <begin position="273"/>
        <end position="339"/>
    </location>
</feature>
<sequence>MNTPTHIYNRLSKTLCYIMFHLSMANTKQKPVSILLLTTFCFLSLYFVKNQAFSKVSYPSTLGLNQEKLTHLHFYFHDMYGYNPTSVEVAEAAQTNTSKTYFGSMFVMDCPITTLPNISSNIIGYAQGMTASASQTELGLLMILHFVFTEREYNGSTISILGRNLVFENVREMPVVGGSGLFRFARGYAEGKTYSLDVKSGNATLEYNLRKAGYTNLKGADSTASSATSSSKLYQETSIDDGHSSPASSSAQSKQQFFSSDSFPQSSKPSKENVTVTVRFRPLSPREIRNGEEVAWYADGETIVRNENNPTIAYAYDRVFGPTTTTRNVYDVAAHQVGDQRSPGIIPLAVKDAFSIIQETPNREFLLRISYLELYNEVVNDLLNPEGHNLRIREDKQPESYNINVGMLIISLKQGRNCYLCAVDISFFSPDKIKSEAVHLSQLNLVDLAGSESSKVETSGLRRKEGSYINKSLLTLETLRDVKASHVPYRDSKLTRILHSSLSGHGRVSITDEKSLIKKYQHEIRRLREELEQLKQDIVPVPPLKDMGAHDTILLNQKLAYLPYKRKDLMDDEDIDIYVPVEGSAEIRDVPCREEKKTRKHGLLKKRDNSSSASEQSSVEQLSESREDREAPEDMETLETSNIDELDLMREHKKILLEEAALQSSSLKRLSDEVAKSPQNEETKEEINALHDDIKAKNDQIATLEKQILDYVMTSHEALDKSDILQAVAELRDQLNEESFELEVIELVVKGQTISTMKPNHMLYVLSHPFILIAVLQEEVANLKQHLSNSLELAQETKIEELKLKTKELNESKEQLEHRNRKLAEESSYAKSLASAAAVELKALSEEVAKLMNHNRKLSAELSTHSTQSPNLIIKQEQRKKIEPSKETRTRQLRELRMSKDRELTYEAAFVDKDQREAELEKDSKHRETYLENELASMHGEQTSTSSATRRRKP</sequence>
<comment type="caution">
    <text evidence="14">The sequence shown here is derived from an EMBL/GenBank/DDBJ whole genome shotgun (WGS) entry which is preliminary data.</text>
</comment>
<evidence type="ECO:0000256" key="9">
    <source>
        <dbReference type="RuleBase" id="RU000394"/>
    </source>
</evidence>
<feature type="coiled-coil region" evidence="10">
    <location>
        <begin position="510"/>
        <end position="537"/>
    </location>
</feature>
<dbReference type="InterPro" id="IPR036961">
    <property type="entry name" value="Kinesin_motor_dom_sf"/>
</dbReference>
<evidence type="ECO:0000256" key="6">
    <source>
        <dbReference type="ARBA" id="ARBA00022840"/>
    </source>
</evidence>
<evidence type="ECO:0000256" key="11">
    <source>
        <dbReference type="SAM" id="MobiDB-lite"/>
    </source>
</evidence>
<evidence type="ECO:0000313" key="14">
    <source>
        <dbReference type="EMBL" id="KAH0943870.1"/>
    </source>
</evidence>
<keyword evidence="10" id="KW-0175">Coiled coil</keyword>
<feature type="region of interest" description="Disordered" evidence="11">
    <location>
        <begin position="912"/>
        <end position="954"/>
    </location>
</feature>
<dbReference type="PANTHER" id="PTHR47968">
    <property type="entry name" value="CENTROMERE PROTEIN E"/>
    <property type="match status" value="1"/>
</dbReference>
<feature type="compositionally biased region" description="Acidic residues" evidence="11">
    <location>
        <begin position="630"/>
        <end position="644"/>
    </location>
</feature>
<feature type="domain" description="Kinesin motor" evidence="13">
    <location>
        <begin position="342"/>
        <end position="510"/>
    </location>
</feature>
<evidence type="ECO:0000256" key="5">
    <source>
        <dbReference type="ARBA" id="ARBA00022741"/>
    </source>
</evidence>
<proteinExistence type="inferred from homology"/>
<dbReference type="Pfam" id="PF00225">
    <property type="entry name" value="Kinesin"/>
    <property type="match status" value="2"/>
</dbReference>
<keyword evidence="12" id="KW-0472">Membrane</keyword>
<feature type="compositionally biased region" description="Basic and acidic residues" evidence="11">
    <location>
        <begin position="876"/>
        <end position="896"/>
    </location>
</feature>
<dbReference type="PROSITE" id="PS50067">
    <property type="entry name" value="KINESIN_MOTOR_2"/>
    <property type="match status" value="2"/>
</dbReference>
<dbReference type="InterPro" id="IPR001752">
    <property type="entry name" value="Kinesin_motor_dom"/>
</dbReference>
<feature type="region of interest" description="Disordered" evidence="11">
    <location>
        <begin position="219"/>
        <end position="271"/>
    </location>
</feature>
<evidence type="ECO:0000256" key="2">
    <source>
        <dbReference type="ARBA" id="ARBA00010746"/>
    </source>
</evidence>
<comment type="similarity">
    <text evidence="8 9">Belongs to the TRAFAC class myosin-kinesin ATPase superfamily. Kinesin family.</text>
</comment>
<feature type="compositionally biased region" description="Low complexity" evidence="11">
    <location>
        <begin position="222"/>
        <end position="231"/>
    </location>
</feature>
<comment type="caution">
    <text evidence="8">Lacks conserved residue(s) required for the propagation of feature annotation.</text>
</comment>
<dbReference type="PANTHER" id="PTHR47968:SF9">
    <property type="entry name" value="KINESIN-LIKE PROTEIN KIN-7K, CHLOROPLASTIC ISOFORM X1"/>
    <property type="match status" value="1"/>
</dbReference>
<dbReference type="Gene3D" id="2.40.480.10">
    <property type="entry name" value="Allene oxide cyclase-like"/>
    <property type="match status" value="1"/>
</dbReference>
<dbReference type="SMART" id="SM00129">
    <property type="entry name" value="KISc"/>
    <property type="match status" value="1"/>
</dbReference>
<comment type="subunit">
    <text evidence="3">Homodimer.</text>
</comment>
<keyword evidence="6 9" id="KW-0067">ATP-binding</keyword>
<evidence type="ECO:0000256" key="7">
    <source>
        <dbReference type="ARBA" id="ARBA00023175"/>
    </source>
</evidence>
<dbReference type="Pfam" id="PF03018">
    <property type="entry name" value="Dirigent"/>
    <property type="match status" value="1"/>
</dbReference>
<evidence type="ECO:0000256" key="8">
    <source>
        <dbReference type="PROSITE-ProRule" id="PRU00283"/>
    </source>
</evidence>
<comment type="subcellular location">
    <subcellularLocation>
        <location evidence="1">Secreted</location>
    </subcellularLocation>
</comment>
<dbReference type="SUPFAM" id="SSF52540">
    <property type="entry name" value="P-loop containing nucleoside triphosphate hydrolases"/>
    <property type="match status" value="1"/>
</dbReference>
<feature type="compositionally biased region" description="Low complexity" evidence="11">
    <location>
        <begin position="244"/>
        <end position="268"/>
    </location>
</feature>
<dbReference type="InterPro" id="IPR027417">
    <property type="entry name" value="P-loop_NTPase"/>
</dbReference>
<protein>
    <recommendedName>
        <fullName evidence="9">Kinesin-like protein</fullName>
    </recommendedName>
</protein>
<evidence type="ECO:0000256" key="12">
    <source>
        <dbReference type="SAM" id="Phobius"/>
    </source>
</evidence>
<dbReference type="Proteomes" id="UP000824890">
    <property type="component" value="Unassembled WGS sequence"/>
</dbReference>
<organism evidence="14 15">
    <name type="scientific">Brassica napus</name>
    <name type="common">Rape</name>
    <dbReference type="NCBI Taxonomy" id="3708"/>
    <lineage>
        <taxon>Eukaryota</taxon>
        <taxon>Viridiplantae</taxon>
        <taxon>Streptophyta</taxon>
        <taxon>Embryophyta</taxon>
        <taxon>Tracheophyta</taxon>
        <taxon>Spermatophyta</taxon>
        <taxon>Magnoliopsida</taxon>
        <taxon>eudicotyledons</taxon>
        <taxon>Gunneridae</taxon>
        <taxon>Pentapetalae</taxon>
        <taxon>rosids</taxon>
        <taxon>malvids</taxon>
        <taxon>Brassicales</taxon>
        <taxon>Brassicaceae</taxon>
        <taxon>Brassiceae</taxon>
        <taxon>Brassica</taxon>
    </lineage>
</organism>
<dbReference type="InterPro" id="IPR044859">
    <property type="entry name" value="Allene_oxi_cyc_Dirigent"/>
</dbReference>
<dbReference type="PROSITE" id="PS00411">
    <property type="entry name" value="KINESIN_MOTOR_1"/>
    <property type="match status" value="1"/>
</dbReference>
<keyword evidence="4" id="KW-0964">Secreted</keyword>
<dbReference type="InterPro" id="IPR027640">
    <property type="entry name" value="Kinesin-like_fam"/>
</dbReference>
<feature type="compositionally biased region" description="Polar residues" evidence="11">
    <location>
        <begin position="861"/>
        <end position="871"/>
    </location>
</feature>
<comment type="similarity">
    <text evidence="2">Belongs to the plant dirigent protein family.</text>
</comment>
<feature type="region of interest" description="Disordered" evidence="11">
    <location>
        <begin position="590"/>
        <end position="644"/>
    </location>
</feature>
<keyword evidence="12" id="KW-0812">Transmembrane</keyword>
<keyword evidence="7 9" id="KW-0505">Motor protein</keyword>
<evidence type="ECO:0000256" key="3">
    <source>
        <dbReference type="ARBA" id="ARBA00011738"/>
    </source>
</evidence>
<dbReference type="Gene3D" id="3.40.850.10">
    <property type="entry name" value="Kinesin motor domain"/>
    <property type="match status" value="2"/>
</dbReference>
<dbReference type="InterPro" id="IPR019821">
    <property type="entry name" value="Kinesin_motor_CS"/>
</dbReference>
<evidence type="ECO:0000313" key="15">
    <source>
        <dbReference type="Proteomes" id="UP000824890"/>
    </source>
</evidence>
<name>A0ABQ8ETA8_BRANA</name>
<feature type="compositionally biased region" description="Low complexity" evidence="11">
    <location>
        <begin position="610"/>
        <end position="622"/>
    </location>
</feature>
<evidence type="ECO:0000256" key="10">
    <source>
        <dbReference type="SAM" id="Coils"/>
    </source>
</evidence>
<evidence type="ECO:0000256" key="1">
    <source>
        <dbReference type="ARBA" id="ARBA00004613"/>
    </source>
</evidence>
<feature type="coiled-coil region" evidence="10">
    <location>
        <begin position="680"/>
        <end position="707"/>
    </location>
</feature>
<dbReference type="InterPro" id="IPR004265">
    <property type="entry name" value="Dirigent"/>
</dbReference>
<keyword evidence="12" id="KW-1133">Transmembrane helix</keyword>
<keyword evidence="15" id="KW-1185">Reference proteome</keyword>
<keyword evidence="5 9" id="KW-0547">Nucleotide-binding</keyword>
<evidence type="ECO:0000259" key="13">
    <source>
        <dbReference type="PROSITE" id="PS50067"/>
    </source>
</evidence>
<reference evidence="14 15" key="1">
    <citation type="submission" date="2021-05" db="EMBL/GenBank/DDBJ databases">
        <title>Genome Assembly of Synthetic Allotetraploid Brassica napus Reveals Homoeologous Exchanges between Subgenomes.</title>
        <authorList>
            <person name="Davis J.T."/>
        </authorList>
    </citation>
    <scope>NUCLEOTIDE SEQUENCE [LARGE SCALE GENOMIC DNA]</scope>
    <source>
        <strain evidence="15">cv. Da-Ae</strain>
        <tissue evidence="14">Seedling</tissue>
    </source>
</reference>
<gene>
    <name evidence="14" type="ORF">HID58_003507</name>
</gene>